<name>A0A4D6E1H8_9CAUD</name>
<dbReference type="Proteomes" id="UP000297201">
    <property type="component" value="Segment"/>
</dbReference>
<dbReference type="EMBL" id="MK620896">
    <property type="protein sequence ID" value="QBZ72500.1"/>
    <property type="molecule type" value="Genomic_DNA"/>
</dbReference>
<evidence type="ECO:0000313" key="2">
    <source>
        <dbReference type="EMBL" id="QBZ72500.1"/>
    </source>
</evidence>
<evidence type="ECO:0000313" key="1">
    <source>
        <dbReference type="EMBL" id="QBZ72289.1"/>
    </source>
</evidence>
<proteinExistence type="predicted"/>
<sequence>MRKQMGWVALWFGGSSYAHSYMSDHAEYFHTLKAARLEFIKRYLGWADIRRIEFDEYDVATRIAGSVESTRTPAVDETSYMDLFPLWTDGTYGELSRRIEFGPRQGIHVTKA</sequence>
<protein>
    <submittedName>
        <fullName evidence="2">Uncharacterized protein</fullName>
    </submittedName>
</protein>
<gene>
    <name evidence="2" type="primary">247</name>
    <name evidence="1" type="synonym">2</name>
    <name evidence="1" type="ORF">SEA_CIRCINUS_2</name>
    <name evidence="2" type="ORF">SEA_CIRCINUS_247</name>
</gene>
<evidence type="ECO:0000313" key="3">
    <source>
        <dbReference type="Proteomes" id="UP000297201"/>
    </source>
</evidence>
<dbReference type="EMBL" id="MK620896">
    <property type="protein sequence ID" value="QBZ72289.1"/>
    <property type="molecule type" value="Genomic_DNA"/>
</dbReference>
<accession>A0A4D6E1H8</accession>
<organism evidence="2 3">
    <name type="scientific">Streptomyces phage Circinus</name>
    <dbReference type="NCBI Taxonomy" id="2562189"/>
    <lineage>
        <taxon>Viruses</taxon>
        <taxon>Duplodnaviria</taxon>
        <taxon>Heunggongvirae</taxon>
        <taxon>Uroviricota</taxon>
        <taxon>Caudoviricetes</taxon>
        <taxon>Stanwilliamsviridae</taxon>
        <taxon>Loccivirinae</taxon>
        <taxon>Wilnyevirus</taxon>
        <taxon>Wilnyevirus billnye</taxon>
    </lineage>
</organism>
<reference evidence="2 3" key="1">
    <citation type="submission" date="2019-03" db="EMBL/GenBank/DDBJ databases">
        <authorList>
            <person name="Kwan A."/>
            <person name="Miller C."/>
            <person name="Herrmann A."/>
            <person name="Tang B.L."/>
            <person name="Shaffer C.D."/>
            <person name="Weston-Hafer K.A."/>
            <person name="Russell D.A."/>
            <person name="Pope W.H."/>
            <person name="Jacobs-Sera D."/>
            <person name="Hendrix R.W."/>
            <person name="Hatfull G.F."/>
        </authorList>
    </citation>
    <scope>NUCLEOTIDE SEQUENCE [LARGE SCALE GENOMIC DNA]</scope>
</reference>